<dbReference type="STRING" id="145388.A0A0D2MEJ1"/>
<dbReference type="Gene3D" id="3.90.190.10">
    <property type="entry name" value="Protein tyrosine phosphatase superfamily"/>
    <property type="match status" value="1"/>
</dbReference>
<accession>A0A0D2MEJ1</accession>
<reference evidence="2 3" key="1">
    <citation type="journal article" date="2013" name="BMC Genomics">
        <title>Reconstruction of the lipid metabolism for the microalga Monoraphidium neglectum from its genome sequence reveals characteristics suitable for biofuel production.</title>
        <authorList>
            <person name="Bogen C."/>
            <person name="Al-Dilaimi A."/>
            <person name="Albersmeier A."/>
            <person name="Wichmann J."/>
            <person name="Grundmann M."/>
            <person name="Rupp O."/>
            <person name="Lauersen K.J."/>
            <person name="Blifernez-Klassen O."/>
            <person name="Kalinowski J."/>
            <person name="Goesmann A."/>
            <person name="Mussgnug J.H."/>
            <person name="Kruse O."/>
        </authorList>
    </citation>
    <scope>NUCLEOTIDE SEQUENCE [LARGE SCALE GENOMIC DNA]</scope>
    <source>
        <strain evidence="2 3">SAG 48.87</strain>
    </source>
</reference>
<dbReference type="GO" id="GO:0005983">
    <property type="term" value="P:starch catabolic process"/>
    <property type="evidence" value="ECO:0007669"/>
    <property type="project" value="TreeGrafter"/>
</dbReference>
<protein>
    <recommendedName>
        <fullName evidence="4">Tyrosine specific protein phosphatases domain-containing protein</fullName>
    </recommendedName>
</protein>
<feature type="compositionally biased region" description="Low complexity" evidence="1">
    <location>
        <begin position="16"/>
        <end position="40"/>
    </location>
</feature>
<sequence length="183" mass="20288">MTLHTRLPSPAPPPQAAAGDPIAAAEQPPAAVAAASAAPADNLDVEDEEAKSEEYTEEMQKKMGTTLTYRHELGINWNEIMPDLYVGSCLQTPADVDRLAEAGVTTVFNLQEDCDMDYFKIDIEAIRERCRERGDIKHVRFPVRDFDPFDLRKKLPKAVARLAHAHQPKFGIAYIHCTAGGWT</sequence>
<evidence type="ECO:0000256" key="1">
    <source>
        <dbReference type="SAM" id="MobiDB-lite"/>
    </source>
</evidence>
<dbReference type="KEGG" id="mng:MNEG_14385"/>
<dbReference type="PANTHER" id="PTHR46642:SF3">
    <property type="entry name" value="PHOSPHOGLUCAN PHOSPHATASE DSP4, CHLOROPLASTIC"/>
    <property type="match status" value="1"/>
</dbReference>
<keyword evidence="3" id="KW-1185">Reference proteome</keyword>
<evidence type="ECO:0008006" key="4">
    <source>
        <dbReference type="Google" id="ProtNLM"/>
    </source>
</evidence>
<feature type="non-terminal residue" evidence="2">
    <location>
        <position position="183"/>
    </location>
</feature>
<dbReference type="Proteomes" id="UP000054498">
    <property type="component" value="Unassembled WGS sequence"/>
</dbReference>
<dbReference type="GO" id="GO:0009507">
    <property type="term" value="C:chloroplast"/>
    <property type="evidence" value="ECO:0007669"/>
    <property type="project" value="TreeGrafter"/>
</dbReference>
<organism evidence="2 3">
    <name type="scientific">Monoraphidium neglectum</name>
    <dbReference type="NCBI Taxonomy" id="145388"/>
    <lineage>
        <taxon>Eukaryota</taxon>
        <taxon>Viridiplantae</taxon>
        <taxon>Chlorophyta</taxon>
        <taxon>core chlorophytes</taxon>
        <taxon>Chlorophyceae</taxon>
        <taxon>CS clade</taxon>
        <taxon>Sphaeropleales</taxon>
        <taxon>Selenastraceae</taxon>
        <taxon>Monoraphidium</taxon>
    </lineage>
</organism>
<dbReference type="InterPro" id="IPR052832">
    <property type="entry name" value="Starch-Glucan_Phosphatase"/>
</dbReference>
<dbReference type="GeneID" id="25731942"/>
<dbReference type="InterPro" id="IPR029021">
    <property type="entry name" value="Prot-tyrosine_phosphatase-like"/>
</dbReference>
<dbReference type="RefSeq" id="XP_013892595.1">
    <property type="nucleotide sequence ID" value="XM_014037141.1"/>
</dbReference>
<dbReference type="EMBL" id="KK104666">
    <property type="protein sequence ID" value="KIY93575.1"/>
    <property type="molecule type" value="Genomic_DNA"/>
</dbReference>
<proteinExistence type="predicted"/>
<dbReference type="SUPFAM" id="SSF52799">
    <property type="entry name" value="(Phosphotyrosine protein) phosphatases II"/>
    <property type="match status" value="1"/>
</dbReference>
<evidence type="ECO:0000313" key="2">
    <source>
        <dbReference type="EMBL" id="KIY93575.1"/>
    </source>
</evidence>
<dbReference type="GO" id="GO:2001070">
    <property type="term" value="F:starch binding"/>
    <property type="evidence" value="ECO:0007669"/>
    <property type="project" value="TreeGrafter"/>
</dbReference>
<dbReference type="OrthoDB" id="273181at2759"/>
<dbReference type="GO" id="GO:0019203">
    <property type="term" value="F:carbohydrate phosphatase activity"/>
    <property type="evidence" value="ECO:0007669"/>
    <property type="project" value="TreeGrafter"/>
</dbReference>
<gene>
    <name evidence="2" type="ORF">MNEG_14385</name>
</gene>
<evidence type="ECO:0000313" key="3">
    <source>
        <dbReference type="Proteomes" id="UP000054498"/>
    </source>
</evidence>
<feature type="region of interest" description="Disordered" evidence="1">
    <location>
        <begin position="1"/>
        <end position="60"/>
    </location>
</feature>
<dbReference type="PANTHER" id="PTHR46642">
    <property type="entry name" value="DUAL SPECIFICITY PHOSPHATASE, SUBGROUP, CATALYTIC DOMAIN"/>
    <property type="match status" value="1"/>
</dbReference>
<name>A0A0D2MEJ1_9CHLO</name>
<dbReference type="AlphaFoldDB" id="A0A0D2MEJ1"/>